<evidence type="ECO:0000256" key="2">
    <source>
        <dbReference type="ARBA" id="ARBA00004162"/>
    </source>
</evidence>
<evidence type="ECO:0000313" key="15">
    <source>
        <dbReference type="EMBL" id="PNP25364.1"/>
    </source>
</evidence>
<evidence type="ECO:0000256" key="1">
    <source>
        <dbReference type="ARBA" id="ARBA00002254"/>
    </source>
</evidence>
<reference evidence="15 16" key="1">
    <citation type="submission" date="2017-12" db="EMBL/GenBank/DDBJ databases">
        <title>FDA dAtabase for Regulatory Grade micrObial Sequences (FDA-ARGOS): Supporting development and validation of Infectious Disease Dx tests.</title>
        <authorList>
            <person name="Hoffmann M."/>
            <person name="Allard M."/>
            <person name="Evans P."/>
            <person name="Brown E."/>
            <person name="Tallon L.J."/>
            <person name="Sadzewicz L."/>
            <person name="Sengamalay N."/>
            <person name="Ott S."/>
            <person name="Godinez A."/>
            <person name="Nagaraj S."/>
            <person name="Vavikolanu K."/>
            <person name="Aluvathingal J."/>
            <person name="Nadendla S."/>
            <person name="Hobson J."/>
            <person name="Sichtig H."/>
        </authorList>
    </citation>
    <scope>NUCLEOTIDE SEQUENCE [LARGE SCALE GENOMIC DNA]</scope>
    <source>
        <strain evidence="16">ATCC 17749</strain>
        <strain evidence="15">FDAARGOS_97</strain>
    </source>
</reference>
<keyword evidence="16" id="KW-1185">Reference proteome</keyword>
<gene>
    <name evidence="14" type="primary">fliL</name>
    <name evidence="15" type="ORF">AL553_002325</name>
    <name evidence="14" type="ORF">F0254_24120</name>
    <name evidence="12" type="ORF">GHY86_15565</name>
    <name evidence="13" type="ORF">HKB35_19775</name>
</gene>
<dbReference type="PANTHER" id="PTHR35091:SF5">
    <property type="entry name" value="FLAGELLAR PROTEIN FLIL"/>
    <property type="match status" value="1"/>
</dbReference>
<keyword evidence="7 10" id="KW-0283">Flagellar rotation</keyword>
<reference evidence="13 18" key="4">
    <citation type="submission" date="2020-04" db="EMBL/GenBank/DDBJ databases">
        <title>Whole-genome sequencing of Vibrio spp. from China reveals different genetic environments of blaCTX-M-14 among diverse lineages.</title>
        <authorList>
            <person name="Zheng Z."/>
            <person name="Ye L."/>
            <person name="Chen S."/>
        </authorList>
    </citation>
    <scope>NUCLEOTIDE SEQUENCE [LARGE SCALE GENOMIC DNA]</scope>
    <source>
        <strain evidence="13 18">Vb1636</strain>
    </source>
</reference>
<dbReference type="RefSeq" id="WP_005378687.1">
    <property type="nucleotide sequence ID" value="NZ_AP023185.1"/>
</dbReference>
<dbReference type="Proteomes" id="UP000054316">
    <property type="component" value="Unassembled WGS sequence"/>
</dbReference>
<proteinExistence type="inferred from homology"/>
<reference evidence="12" key="3">
    <citation type="submission" date="2019-11" db="EMBL/GenBank/DDBJ databases">
        <authorList>
            <consortium name="PulseNet: The National Subtyping Network for Foodborne Disease Surveillance"/>
            <person name="Tarr C.L."/>
            <person name="Trees E."/>
            <person name="Katz L.S."/>
            <person name="Carleton-Romer H.A."/>
            <person name="Stroika S."/>
            <person name="Kucerova Z."/>
            <person name="Roache K.F."/>
            <person name="Sabol A.L."/>
            <person name="Besser J."/>
            <person name="Gerner-Smidt P."/>
        </authorList>
    </citation>
    <scope>NUCLEOTIDE SEQUENCE</scope>
    <source>
        <strain evidence="12">PNUSAV001129</strain>
    </source>
</reference>
<organism evidence="14 17">
    <name type="scientific">Vibrio alginolyticus</name>
    <dbReference type="NCBI Taxonomy" id="663"/>
    <lineage>
        <taxon>Bacteria</taxon>
        <taxon>Pseudomonadati</taxon>
        <taxon>Pseudomonadota</taxon>
        <taxon>Gammaproteobacteria</taxon>
        <taxon>Vibrionales</taxon>
        <taxon>Vibrionaceae</taxon>
        <taxon>Vibrio</taxon>
    </lineage>
</organism>
<dbReference type="EMBL" id="VTYF01000024">
    <property type="protein sequence ID" value="NOI11903.1"/>
    <property type="molecule type" value="Genomic_DNA"/>
</dbReference>
<dbReference type="Proteomes" id="UP000565155">
    <property type="component" value="Unassembled WGS sequence"/>
</dbReference>
<evidence type="ECO:0000256" key="5">
    <source>
        <dbReference type="ARBA" id="ARBA00022500"/>
    </source>
</evidence>
<dbReference type="InterPro" id="IPR005503">
    <property type="entry name" value="FliL"/>
</dbReference>
<keyword evidence="6" id="KW-0812">Transmembrane</keyword>
<dbReference type="eggNOG" id="COG1580">
    <property type="taxonomic scope" value="Bacteria"/>
</dbReference>
<comment type="similarity">
    <text evidence="3 10">Belongs to the FliL family.</text>
</comment>
<protein>
    <recommendedName>
        <fullName evidence="10">Flagellar protein FliL</fullName>
    </recommendedName>
</protein>
<keyword evidence="9 10" id="KW-0472">Membrane</keyword>
<feature type="chain" id="PRO_5014515106" description="Flagellar protein FliL" evidence="11">
    <location>
        <begin position="24"/>
        <end position="136"/>
    </location>
</feature>
<dbReference type="STRING" id="663.BAU10_14430"/>
<evidence type="ECO:0000256" key="8">
    <source>
        <dbReference type="ARBA" id="ARBA00022989"/>
    </source>
</evidence>
<evidence type="ECO:0000313" key="14">
    <source>
        <dbReference type="EMBL" id="NOI11903.1"/>
    </source>
</evidence>
<dbReference type="Proteomes" id="UP000532247">
    <property type="component" value="Unassembled WGS sequence"/>
</dbReference>
<keyword evidence="14" id="KW-0969">Cilium</keyword>
<evidence type="ECO:0000256" key="11">
    <source>
        <dbReference type="SAM" id="SignalP"/>
    </source>
</evidence>
<keyword evidence="14" id="KW-0282">Flagellum</keyword>
<feature type="signal peptide" evidence="11">
    <location>
        <begin position="1"/>
        <end position="23"/>
    </location>
</feature>
<dbReference type="PANTHER" id="PTHR35091">
    <property type="entry name" value="FLAGELLAR PROTEIN FLIL"/>
    <property type="match status" value="1"/>
</dbReference>
<dbReference type="GO" id="GO:0006935">
    <property type="term" value="P:chemotaxis"/>
    <property type="evidence" value="ECO:0007669"/>
    <property type="project" value="UniProtKB-KW"/>
</dbReference>
<keyword evidence="10" id="KW-0997">Cell inner membrane</keyword>
<evidence type="ECO:0000313" key="17">
    <source>
        <dbReference type="Proteomes" id="UP000532247"/>
    </source>
</evidence>
<dbReference type="AlphaFoldDB" id="A0A0H0Y7C7"/>
<name>A0A0H0Y7C7_VIBAL</name>
<evidence type="ECO:0000256" key="7">
    <source>
        <dbReference type="ARBA" id="ARBA00022779"/>
    </source>
</evidence>
<keyword evidence="8" id="KW-1133">Transmembrane helix</keyword>
<dbReference type="GeneID" id="75166232"/>
<comment type="function">
    <text evidence="1 10">Controls the rotational direction of flagella during chemotaxis.</text>
</comment>
<evidence type="ECO:0000313" key="13">
    <source>
        <dbReference type="EMBL" id="NMR75854.1"/>
    </source>
</evidence>
<accession>A0A0H0Y7C7</accession>
<dbReference type="Pfam" id="PF03748">
    <property type="entry name" value="FliL"/>
    <property type="match status" value="1"/>
</dbReference>
<evidence type="ECO:0000313" key="18">
    <source>
        <dbReference type="Proteomes" id="UP000565155"/>
    </source>
</evidence>
<keyword evidence="14" id="KW-0966">Cell projection</keyword>
<evidence type="ECO:0000256" key="10">
    <source>
        <dbReference type="RuleBase" id="RU364125"/>
    </source>
</evidence>
<sequence length="136" mass="15543">MYKRYIAQIIFALTILFAAPSWAETEEAGPKLAYFTLEPDLTTNFYTKGKKLGYVQVRIDIMVMSQQDLSVVEHHQPLIRDAVIELLGKQTEDTIKSLSGREDLRKTLVTTLNETLLPETGKTIIADLLFTKYLYQ</sequence>
<dbReference type="GO" id="GO:0071978">
    <property type="term" value="P:bacterial-type flagellum-dependent swarming motility"/>
    <property type="evidence" value="ECO:0007669"/>
    <property type="project" value="TreeGrafter"/>
</dbReference>
<evidence type="ECO:0000256" key="3">
    <source>
        <dbReference type="ARBA" id="ARBA00008281"/>
    </source>
</evidence>
<evidence type="ECO:0000256" key="6">
    <source>
        <dbReference type="ARBA" id="ARBA00022692"/>
    </source>
</evidence>
<evidence type="ECO:0000313" key="12">
    <source>
        <dbReference type="EMBL" id="EGQ9136553.1"/>
    </source>
</evidence>
<comment type="caution">
    <text evidence="14">The sequence shown here is derived from an EMBL/GenBank/DDBJ whole genome shotgun (WGS) entry which is preliminary data.</text>
</comment>
<evidence type="ECO:0000256" key="9">
    <source>
        <dbReference type="ARBA" id="ARBA00023136"/>
    </source>
</evidence>
<dbReference type="Proteomes" id="UP000714625">
    <property type="component" value="Unassembled WGS sequence"/>
</dbReference>
<evidence type="ECO:0000313" key="16">
    <source>
        <dbReference type="Proteomes" id="UP000054316"/>
    </source>
</evidence>
<keyword evidence="4" id="KW-1003">Cell membrane</keyword>
<reference evidence="14 17" key="2">
    <citation type="submission" date="2019-09" db="EMBL/GenBank/DDBJ databases">
        <title>Draft genome sequencing and comparative genomics of hatchery-associated Vibrios.</title>
        <authorList>
            <person name="Kehlet-Delgado H."/>
            <person name="Mueller R.S."/>
        </authorList>
    </citation>
    <scope>NUCLEOTIDE SEQUENCE [LARGE SCALE GENOMIC DNA]</scope>
    <source>
        <strain evidence="14 17">081416A</strain>
    </source>
</reference>
<dbReference type="EMBL" id="JABCMA010000030">
    <property type="protein sequence ID" value="NMR75854.1"/>
    <property type="molecule type" value="Genomic_DNA"/>
</dbReference>
<comment type="subcellular location">
    <subcellularLocation>
        <location evidence="10">Cell inner membrane</location>
    </subcellularLocation>
    <subcellularLocation>
        <location evidence="2">Cell membrane</location>
        <topology evidence="2">Single-pass membrane protein</topology>
    </subcellularLocation>
</comment>
<dbReference type="OrthoDB" id="5588622at2"/>
<dbReference type="GO" id="GO:0009425">
    <property type="term" value="C:bacterial-type flagellum basal body"/>
    <property type="evidence" value="ECO:0007669"/>
    <property type="project" value="InterPro"/>
</dbReference>
<dbReference type="GO" id="GO:0005886">
    <property type="term" value="C:plasma membrane"/>
    <property type="evidence" value="ECO:0007669"/>
    <property type="project" value="UniProtKB-SubCell"/>
</dbReference>
<dbReference type="EMBL" id="AAXMUW010000032">
    <property type="protein sequence ID" value="EGQ9136553.1"/>
    <property type="molecule type" value="Genomic_DNA"/>
</dbReference>
<keyword evidence="11" id="KW-0732">Signal</keyword>
<keyword evidence="5 10" id="KW-0145">Chemotaxis</keyword>
<dbReference type="EMBL" id="LOSN02000001">
    <property type="protein sequence ID" value="PNP25364.1"/>
    <property type="molecule type" value="Genomic_DNA"/>
</dbReference>
<evidence type="ECO:0000256" key="4">
    <source>
        <dbReference type="ARBA" id="ARBA00022475"/>
    </source>
</evidence>